<dbReference type="Pfam" id="PF05133">
    <property type="entry name" value="SPP1_portal"/>
    <property type="match status" value="1"/>
</dbReference>
<dbReference type="EMBL" id="JBKBDD010000002">
    <property type="protein sequence ID" value="MFN6542804.1"/>
    <property type="molecule type" value="Genomic_DNA"/>
</dbReference>
<dbReference type="RefSeq" id="WP_409542750.1">
    <property type="nucleotide sequence ID" value="NZ_JBKBDD010000002.1"/>
</dbReference>
<reference evidence="1 2" key="1">
    <citation type="submission" date="2024-12" db="EMBL/GenBank/DDBJ databases">
        <title>The coexistence of Mycolicibacterium septicum and Mycolicibacterium nivoides in clinical samples.</title>
        <authorList>
            <person name="Wang C."/>
            <person name="Feng Y."/>
            <person name="Zong Z."/>
        </authorList>
    </citation>
    <scope>NUCLEOTIDE SEQUENCE [LARGE SCALE GENOMIC DNA]</scope>
    <source>
        <strain evidence="1 2">120309</strain>
    </source>
</reference>
<name>A0ABW9L4C6_9MYCO</name>
<proteinExistence type="predicted"/>
<evidence type="ECO:0000313" key="1">
    <source>
        <dbReference type="EMBL" id="MFN6542804.1"/>
    </source>
</evidence>
<gene>
    <name evidence="1" type="ORF">ACK4CT_06380</name>
</gene>
<evidence type="ECO:0000313" key="2">
    <source>
        <dbReference type="Proteomes" id="UP001635816"/>
    </source>
</evidence>
<comment type="caution">
    <text evidence="1">The sequence shown here is derived from an EMBL/GenBank/DDBJ whole genome shotgun (WGS) entry which is preliminary data.</text>
</comment>
<organism evidence="1 2">
    <name type="scientific">Mycolicibacterium nivoides</name>
    <dbReference type="NCBI Taxonomy" id="2487344"/>
    <lineage>
        <taxon>Bacteria</taxon>
        <taxon>Bacillati</taxon>
        <taxon>Actinomycetota</taxon>
        <taxon>Actinomycetes</taxon>
        <taxon>Mycobacteriales</taxon>
        <taxon>Mycobacteriaceae</taxon>
        <taxon>Mycolicibacterium</taxon>
    </lineage>
</organism>
<dbReference type="InterPro" id="IPR021145">
    <property type="entry name" value="Portal_protein_SPP1_Gp6-like"/>
</dbReference>
<protein>
    <submittedName>
        <fullName evidence="1">Phage portal protein</fullName>
    </submittedName>
</protein>
<keyword evidence="2" id="KW-1185">Reference proteome</keyword>
<dbReference type="Proteomes" id="UP001635816">
    <property type="component" value="Unassembled WGS sequence"/>
</dbReference>
<sequence>MTDDLIELLQTLDSRQYGYGLLDRYFEGASPLSFLSREAKVALRNFDQLSSNLCRTAVVSLQERLRLAGVEGTDAWSLFEYSDLDQLAAQVHRDALLYGVGYVLCWTDATGRPRATVEHPNEVAVKRDPVTRQIVSAVKRVRTAKTTEAWVYYPERVEHWTANSPSSGNAGYELVETVGHSLGVVPVVAIGHEDEPSVIDDLLSIQDAINKLLLDMMVASEYAGRPRRYASGIELTEKPVIDDDGNPVIDPDTGEIVTEAVNPFPEENRMMISEDANSRFGAIPAADLRTFESGIRVLISQAMMVSGLPAHYVGLLQDSVTSADALRAAEAALVARAEARQRQYGVGWESVARLLVAIRDGLDPDAVTARVAWSPADTRSQAQEADYAVKLYQSGILSRTGVLKRLGLTADEIADELENTRRDAQLGHDIKLGKYLTEMTN</sequence>
<accession>A0ABW9L4C6</accession>